<dbReference type="EMBL" id="CP067420">
    <property type="protein sequence ID" value="QQP92384.1"/>
    <property type="molecule type" value="Genomic_DNA"/>
</dbReference>
<reference evidence="3" key="1">
    <citation type="submission" date="2021-02" db="EMBL/GenBank/DDBJ databases">
        <title>Skermanella TT6 skin isolate.</title>
        <authorList>
            <person name="Lee K."/>
            <person name="Ganzorig M."/>
        </authorList>
    </citation>
    <scope>NUCLEOTIDE SEQUENCE</scope>
    <source>
        <strain evidence="3">TT6</strain>
    </source>
</reference>
<accession>A0ABX7BD99</accession>
<dbReference type="Gene3D" id="3.10.490.10">
    <property type="entry name" value="Gamma-glutamyl cyclotransferase-like"/>
    <property type="match status" value="1"/>
</dbReference>
<dbReference type="EC" id="4.3.2.7" evidence="1"/>
<dbReference type="InterPro" id="IPR006840">
    <property type="entry name" value="ChaC"/>
</dbReference>
<dbReference type="InterPro" id="IPR036568">
    <property type="entry name" value="GGCT-like_sf"/>
</dbReference>
<evidence type="ECO:0000313" key="3">
    <source>
        <dbReference type="EMBL" id="QQP92384.1"/>
    </source>
</evidence>
<dbReference type="PANTHER" id="PTHR12192:SF2">
    <property type="entry name" value="GLUTATHIONE-SPECIFIC GAMMA-GLUTAMYLCYCLOTRANSFERASE 2"/>
    <property type="match status" value="1"/>
</dbReference>
<name>A0ABX7BD99_9PROT</name>
<evidence type="ECO:0000256" key="2">
    <source>
        <dbReference type="ARBA" id="ARBA00023239"/>
    </source>
</evidence>
<protein>
    <recommendedName>
        <fullName evidence="1">glutathione-specific gamma-glutamylcyclotransferase</fullName>
        <ecNumber evidence="1">4.3.2.7</ecNumber>
    </recommendedName>
</protein>
<dbReference type="Pfam" id="PF04752">
    <property type="entry name" value="ChaC"/>
    <property type="match status" value="1"/>
</dbReference>
<keyword evidence="4" id="KW-1185">Reference proteome</keyword>
<dbReference type="Proteomes" id="UP000595197">
    <property type="component" value="Chromosome"/>
</dbReference>
<evidence type="ECO:0000256" key="1">
    <source>
        <dbReference type="ARBA" id="ARBA00012344"/>
    </source>
</evidence>
<gene>
    <name evidence="3" type="ORF">IGS68_10490</name>
</gene>
<keyword evidence="2" id="KW-0456">Lyase</keyword>
<evidence type="ECO:0000313" key="4">
    <source>
        <dbReference type="Proteomes" id="UP000595197"/>
    </source>
</evidence>
<dbReference type="SUPFAM" id="SSF110857">
    <property type="entry name" value="Gamma-glutamyl cyclotransferase-like"/>
    <property type="match status" value="1"/>
</dbReference>
<dbReference type="InterPro" id="IPR013024">
    <property type="entry name" value="GGCT-like"/>
</dbReference>
<dbReference type="CDD" id="cd06661">
    <property type="entry name" value="GGCT_like"/>
    <property type="match status" value="1"/>
</dbReference>
<sequence length="198" mass="22512">MVFAPSTARTFPKIKVPPDTDLWVFGYGSLMWNPEFPFAERRLALLRGYHRRFCVYSHRYRGTPDRPGLVLGLDRGGSCRGMVFRVEAAHVAGTLDYLWDREMVSGVYHPKLLRVRTRGGNVTACTFVADRSHRQYCGDMCVSDVVRHIRQGIGERGPNLDYLANTVGHLRELGVADRGLERLLVDVRQLMQRGAEHP</sequence>
<organism evidence="3 4">
    <name type="scientific">Skermanella cutis</name>
    <dbReference type="NCBI Taxonomy" id="2775420"/>
    <lineage>
        <taxon>Bacteria</taxon>
        <taxon>Pseudomonadati</taxon>
        <taxon>Pseudomonadota</taxon>
        <taxon>Alphaproteobacteria</taxon>
        <taxon>Rhodospirillales</taxon>
        <taxon>Azospirillaceae</taxon>
        <taxon>Skermanella</taxon>
    </lineage>
</organism>
<proteinExistence type="predicted"/>
<dbReference type="PANTHER" id="PTHR12192">
    <property type="entry name" value="CATION TRANSPORT PROTEIN CHAC-RELATED"/>
    <property type="match status" value="1"/>
</dbReference>